<sequence length="267" mass="29810">MALPTKKVRSNPVSKAPQKSPVLFPSLRVWNVEGAGQTDFNGQHKEQEETGGQETAAKVVAEAKVPSTFLGAARFERQLIQRSVISAANNRRVGPTHMKEPSKHATKAAEKARIHAAYVIADPSWTICCSLPQGSIRTQFAGELSSNCIYHLSIFGQRASCWLEGVADVKAAQDARDRTGMCSCQNSADGLPEQTIVVTRTGFDLAKRWREQLPLEDGRESTYGWLRLFDDVLRDFMEESYVEQYRKRPLPLWSKIEAMAWIFQAAP</sequence>
<comment type="caution">
    <text evidence="1">The sequence shown here is derived from an EMBL/GenBank/DDBJ whole genome shotgun (WGS) entry which is preliminary data.</text>
</comment>
<reference evidence="1" key="1">
    <citation type="submission" date="2022-11" db="EMBL/GenBank/DDBJ databases">
        <title>Chromosomal genome sequence assembly and mating type (MAT) locus characterization of the leprose asexual lichenized fungus Lepraria neglecta (Nyl.) Erichsen.</title>
        <authorList>
            <person name="Allen J.L."/>
            <person name="Pfeffer B."/>
        </authorList>
    </citation>
    <scope>NUCLEOTIDE SEQUENCE</scope>
    <source>
        <strain evidence="1">Allen 5258</strain>
    </source>
</reference>
<dbReference type="AlphaFoldDB" id="A0AAD9ZGB3"/>
<accession>A0AAD9ZGB3</accession>
<protein>
    <submittedName>
        <fullName evidence="1">Uncharacterized protein</fullName>
    </submittedName>
</protein>
<evidence type="ECO:0000313" key="2">
    <source>
        <dbReference type="Proteomes" id="UP001276659"/>
    </source>
</evidence>
<dbReference type="Proteomes" id="UP001276659">
    <property type="component" value="Unassembled WGS sequence"/>
</dbReference>
<name>A0AAD9ZGB3_9LECA</name>
<gene>
    <name evidence="1" type="ORF">OEA41_007431</name>
</gene>
<dbReference type="EMBL" id="JASNWA010000004">
    <property type="protein sequence ID" value="KAK3176109.1"/>
    <property type="molecule type" value="Genomic_DNA"/>
</dbReference>
<proteinExistence type="predicted"/>
<evidence type="ECO:0000313" key="1">
    <source>
        <dbReference type="EMBL" id="KAK3176109.1"/>
    </source>
</evidence>
<organism evidence="1 2">
    <name type="scientific">Lepraria neglecta</name>
    <dbReference type="NCBI Taxonomy" id="209136"/>
    <lineage>
        <taxon>Eukaryota</taxon>
        <taxon>Fungi</taxon>
        <taxon>Dikarya</taxon>
        <taxon>Ascomycota</taxon>
        <taxon>Pezizomycotina</taxon>
        <taxon>Lecanoromycetes</taxon>
        <taxon>OSLEUM clade</taxon>
        <taxon>Lecanoromycetidae</taxon>
        <taxon>Lecanorales</taxon>
        <taxon>Lecanorineae</taxon>
        <taxon>Stereocaulaceae</taxon>
        <taxon>Lepraria</taxon>
    </lineage>
</organism>
<keyword evidence="2" id="KW-1185">Reference proteome</keyword>